<dbReference type="EMBL" id="MG020111">
    <property type="protein sequence ID" value="ATN94188.1"/>
    <property type="molecule type" value="Genomic_DNA"/>
</dbReference>
<evidence type="ECO:0000313" key="2">
    <source>
        <dbReference type="EMBL" id="ATN94188.1"/>
    </source>
</evidence>
<proteinExistence type="predicted"/>
<sequence>MRHTEYGYVSPTENHCYRDLERWLADKKKRERRAKKHGAFSLDKNKEEAIMNFGEALEALRHGKKVAREGWNGKGMFIYFESGTLITPDKIRNLTLAKSTPDSQKYININPHIDMKSVDGSIVVGWLASQTDMLANDWVVVE</sequence>
<evidence type="ECO:0000259" key="1">
    <source>
        <dbReference type="Pfam" id="PF11195"/>
    </source>
</evidence>
<gene>
    <name evidence="2" type="ORF">Lb_24</name>
</gene>
<dbReference type="Pfam" id="PF11195">
    <property type="entry name" value="Tad2-like"/>
    <property type="match status" value="1"/>
</dbReference>
<protein>
    <recommendedName>
        <fullName evidence="1">Thoeris anti-defense 2-like domain-containing protein</fullName>
    </recommendedName>
</protein>
<dbReference type="InterPro" id="IPR021361">
    <property type="entry name" value="Tad2-like_dom"/>
</dbReference>
<name>A0A2Z2U815_9CAUD</name>
<organism evidence="2 3">
    <name type="scientific">Lactobacillus phage Lb</name>
    <dbReference type="NCBI Taxonomy" id="2048517"/>
    <lineage>
        <taxon>Viruses</taxon>
        <taxon>Duplodnaviria</taxon>
        <taxon>Heunggongvirae</taxon>
        <taxon>Uroviricota</taxon>
        <taxon>Caudoviricetes</taxon>
        <taxon>Heilongjiangvirus</taxon>
        <taxon>Heilongjiangvirus Lb</taxon>
    </lineage>
</organism>
<dbReference type="Proteomes" id="UP000260452">
    <property type="component" value="Genome"/>
</dbReference>
<reference evidence="2 3" key="1">
    <citation type="submission" date="2017-09" db="EMBL/GenBank/DDBJ databases">
        <title>Genome sequence and analysis of a bacteriophage of Lactobacillus brevis.</title>
        <authorList>
            <person name="Yu M."/>
            <person name="Qi R."/>
            <person name="Jiang X."/>
            <person name="Tang T."/>
            <person name="Qiao X."/>
            <person name="Jiang Y."/>
            <person name="Tang L."/>
            <person name="Wang L."/>
            <person name="Xu Y."/>
            <person name="Li Y."/>
        </authorList>
    </citation>
    <scope>NUCLEOTIDE SEQUENCE [LARGE SCALE GENOMIC DNA]</scope>
</reference>
<evidence type="ECO:0000313" key="3">
    <source>
        <dbReference type="Proteomes" id="UP000260452"/>
    </source>
</evidence>
<keyword evidence="3" id="KW-1185">Reference proteome</keyword>
<accession>A0A2Z2U815</accession>
<feature type="domain" description="Thoeris anti-defense 2-like" evidence="1">
    <location>
        <begin position="51"/>
        <end position="141"/>
    </location>
</feature>